<keyword evidence="1" id="KW-1133">Transmembrane helix</keyword>
<reference evidence="2" key="1">
    <citation type="submission" date="2021-01" db="EMBL/GenBank/DDBJ databases">
        <title>Genome public.</title>
        <authorList>
            <person name="Liu C."/>
            <person name="Sun Q."/>
        </authorList>
    </citation>
    <scope>NUCLEOTIDE SEQUENCE</scope>
    <source>
        <strain evidence="2">YIM B02565</strain>
    </source>
</reference>
<evidence type="ECO:0000313" key="2">
    <source>
        <dbReference type="EMBL" id="MBL4934011.1"/>
    </source>
</evidence>
<dbReference type="EMBL" id="JAESWA010000029">
    <property type="protein sequence ID" value="MBL4934011.1"/>
    <property type="molecule type" value="Genomic_DNA"/>
</dbReference>
<feature type="transmembrane region" description="Helical" evidence="1">
    <location>
        <begin position="21"/>
        <end position="47"/>
    </location>
</feature>
<name>A0A937FKS8_9CLOT</name>
<comment type="caution">
    <text evidence="2">The sequence shown here is derived from an EMBL/GenBank/DDBJ whole genome shotgun (WGS) entry which is preliminary data.</text>
</comment>
<gene>
    <name evidence="2" type="ORF">JK634_19670</name>
</gene>
<keyword evidence="3" id="KW-1185">Reference proteome</keyword>
<organism evidence="2 3">
    <name type="scientific">Clostridium paridis</name>
    <dbReference type="NCBI Taxonomy" id="2803863"/>
    <lineage>
        <taxon>Bacteria</taxon>
        <taxon>Bacillati</taxon>
        <taxon>Bacillota</taxon>
        <taxon>Clostridia</taxon>
        <taxon>Eubacteriales</taxon>
        <taxon>Clostridiaceae</taxon>
        <taxon>Clostridium</taxon>
    </lineage>
</organism>
<sequence>MRYTRYNYKKKSNKGARSFGYVITIVIIALVIGTAIANAIFGGGFSFPKGFNLIKKSSSANASNGDAKSYKNFEIVQCGYYSKEENAIDIQNKIKDQVPVYVVKDDSKFRVIAGIYQVGKGDEVKNKLDGLGVNAIKLKININGSDYYDSLIGGIVDGYLKMINSINDSSVKSVNTDEFKKWASAFEEKGDKAKEIKDIKTHIASLPNDFTKDKIQGEMEFLDKLIEPYKSN</sequence>
<proteinExistence type="predicted"/>
<dbReference type="RefSeq" id="WP_202769473.1">
    <property type="nucleotide sequence ID" value="NZ_JAESWA010000029.1"/>
</dbReference>
<accession>A0A937FKS8</accession>
<dbReference type="SUPFAM" id="SSF110997">
    <property type="entry name" value="Sporulation related repeat"/>
    <property type="match status" value="1"/>
</dbReference>
<dbReference type="InterPro" id="IPR036680">
    <property type="entry name" value="SPOR-like_sf"/>
</dbReference>
<dbReference type="Proteomes" id="UP000623681">
    <property type="component" value="Unassembled WGS sequence"/>
</dbReference>
<evidence type="ECO:0000313" key="3">
    <source>
        <dbReference type="Proteomes" id="UP000623681"/>
    </source>
</evidence>
<keyword evidence="1" id="KW-0812">Transmembrane</keyword>
<evidence type="ECO:0008006" key="4">
    <source>
        <dbReference type="Google" id="ProtNLM"/>
    </source>
</evidence>
<keyword evidence="1" id="KW-0472">Membrane</keyword>
<dbReference type="GO" id="GO:0042834">
    <property type="term" value="F:peptidoglycan binding"/>
    <property type="evidence" value="ECO:0007669"/>
    <property type="project" value="InterPro"/>
</dbReference>
<evidence type="ECO:0000256" key="1">
    <source>
        <dbReference type="SAM" id="Phobius"/>
    </source>
</evidence>
<protein>
    <recommendedName>
        <fullName evidence="4">SPOR domain-containing protein</fullName>
    </recommendedName>
</protein>
<dbReference type="AlphaFoldDB" id="A0A937FKS8"/>